<dbReference type="Gene3D" id="3.30.2010.10">
    <property type="entry name" value="Metalloproteases ('zincins'), catalytic domain"/>
    <property type="match status" value="1"/>
</dbReference>
<evidence type="ECO:0000256" key="7">
    <source>
        <dbReference type="ARBA" id="ARBA00022833"/>
    </source>
</evidence>
<evidence type="ECO:0000256" key="4">
    <source>
        <dbReference type="ARBA" id="ARBA00022692"/>
    </source>
</evidence>
<evidence type="ECO:0000256" key="10">
    <source>
        <dbReference type="ARBA" id="ARBA00023136"/>
    </source>
</evidence>
<evidence type="ECO:0000256" key="5">
    <source>
        <dbReference type="ARBA" id="ARBA00022723"/>
    </source>
</evidence>
<protein>
    <recommendedName>
        <fullName evidence="12">Peptidase M48 domain-containing protein</fullName>
    </recommendedName>
</protein>
<sequence length="693" mass="79147">MSQLLHYPASPVINDDSAIRPSPEFKKEVFNVTGAIFLFIIVYFLLVVGATLLALLCGYGGIMLVTAFPKFITLMLGLGLCGLGIMVIYFLVKFIFKTNKVDRSGLIEITEQDQPVLFAFIRKLTEDTQAPFPKRIYLSPEVNACVFYDSGFWSMFLPVRKNLQIGLGLVNSVNVGEFKAILAHEFGHFSQRSMKLGSYVYNVNRVIYNLLYDNESYGKTLEGWANVSDYFAIFASITGAIVRGIQWILRGVYEFMNKRYMSLSRQMEFHADAVAAYVSGSDHLVTSLRRMEVADSCYNTLLQMYNSRIKDNLKADNMYTQHHAVMQRFSTEHNIPLVHGLPQVDANTFAHFNQQRLMIKDQWASHPSTDDREEHLNRLNIKTPFVHDSAWVVFKNVEALQQEMTAKIYETVNFSSAPQPLDLKSFVAHYDDITEKYSLDKFYQGYYNGRNIASFDVELVDKKYLNIESESIDNVLTKEVIALPLKVSSITRDLEGLDMVMKSNGKIKSFDFEGMRYSWDDVGSIVDRVRKELKESEAAIVCADEKIFTLALSRAKRNGSDERFKQDYQTLFRMTDEVKNDVAMFDDLSSIIAPIFTSQLSIETAHAIMNQVRIAEQKVKPRLELLMGGLDAAEQESVKKYIENKHVYFDGTNFNQYTLNLLFEALEILRTTAAESCFKFKKDLLQVQVSLLS</sequence>
<organism evidence="13 14">
    <name type="scientific">Pseudochryseolinea flava</name>
    <dbReference type="NCBI Taxonomy" id="2059302"/>
    <lineage>
        <taxon>Bacteria</taxon>
        <taxon>Pseudomonadati</taxon>
        <taxon>Bacteroidota</taxon>
        <taxon>Cytophagia</taxon>
        <taxon>Cytophagales</taxon>
        <taxon>Fulvivirgaceae</taxon>
        <taxon>Pseudochryseolinea</taxon>
    </lineage>
</organism>
<keyword evidence="8 11" id="KW-1133">Transmembrane helix</keyword>
<dbReference type="PANTHER" id="PTHR43221">
    <property type="entry name" value="PROTEASE HTPX"/>
    <property type="match status" value="1"/>
</dbReference>
<keyword evidence="2" id="KW-1003">Cell membrane</keyword>
<evidence type="ECO:0000256" key="8">
    <source>
        <dbReference type="ARBA" id="ARBA00022989"/>
    </source>
</evidence>
<evidence type="ECO:0000256" key="1">
    <source>
        <dbReference type="ARBA" id="ARBA00001947"/>
    </source>
</evidence>
<proteinExistence type="predicted"/>
<evidence type="ECO:0000259" key="12">
    <source>
        <dbReference type="Pfam" id="PF01435"/>
    </source>
</evidence>
<keyword evidence="6" id="KW-0378">Hydrolase</keyword>
<accession>A0A364Y682</accession>
<dbReference type="GO" id="GO:0046872">
    <property type="term" value="F:metal ion binding"/>
    <property type="evidence" value="ECO:0007669"/>
    <property type="project" value="UniProtKB-KW"/>
</dbReference>
<dbReference type="CDD" id="cd07328">
    <property type="entry name" value="M48_Ste24p_like"/>
    <property type="match status" value="1"/>
</dbReference>
<keyword evidence="9" id="KW-0482">Metalloprotease</keyword>
<dbReference type="RefSeq" id="WP_112746485.1">
    <property type="nucleotide sequence ID" value="NZ_QMFY01000003.1"/>
</dbReference>
<keyword evidence="5" id="KW-0479">Metal-binding</keyword>
<dbReference type="GO" id="GO:0004222">
    <property type="term" value="F:metalloendopeptidase activity"/>
    <property type="evidence" value="ECO:0007669"/>
    <property type="project" value="InterPro"/>
</dbReference>
<gene>
    <name evidence="13" type="ORF">DQQ10_08845</name>
</gene>
<evidence type="ECO:0000313" key="14">
    <source>
        <dbReference type="Proteomes" id="UP000251889"/>
    </source>
</evidence>
<evidence type="ECO:0000256" key="11">
    <source>
        <dbReference type="SAM" id="Phobius"/>
    </source>
</evidence>
<dbReference type="InterPro" id="IPR050083">
    <property type="entry name" value="HtpX_protease"/>
</dbReference>
<feature type="domain" description="Peptidase M48" evidence="12">
    <location>
        <begin position="166"/>
        <end position="378"/>
    </location>
</feature>
<dbReference type="InterPro" id="IPR001915">
    <property type="entry name" value="Peptidase_M48"/>
</dbReference>
<feature type="transmembrane region" description="Helical" evidence="11">
    <location>
        <begin position="35"/>
        <end position="59"/>
    </location>
</feature>
<dbReference type="OrthoDB" id="9789270at2"/>
<keyword evidence="14" id="KW-1185">Reference proteome</keyword>
<evidence type="ECO:0000256" key="3">
    <source>
        <dbReference type="ARBA" id="ARBA00022670"/>
    </source>
</evidence>
<comment type="caution">
    <text evidence="13">The sequence shown here is derived from an EMBL/GenBank/DDBJ whole genome shotgun (WGS) entry which is preliminary data.</text>
</comment>
<dbReference type="AlphaFoldDB" id="A0A364Y682"/>
<reference evidence="13 14" key="1">
    <citation type="submission" date="2018-06" db="EMBL/GenBank/DDBJ databases">
        <title>Chryseolinea flavus sp. nov., a member of the phylum Bacteroidetes isolated from soil.</title>
        <authorList>
            <person name="Li Y."/>
            <person name="Wang J."/>
        </authorList>
    </citation>
    <scope>NUCLEOTIDE SEQUENCE [LARGE SCALE GENOMIC DNA]</scope>
    <source>
        <strain evidence="13 14">SDU1-6</strain>
    </source>
</reference>
<keyword evidence="4 11" id="KW-0812">Transmembrane</keyword>
<keyword evidence="10 11" id="KW-0472">Membrane</keyword>
<comment type="cofactor">
    <cofactor evidence="1">
        <name>Zn(2+)</name>
        <dbReference type="ChEBI" id="CHEBI:29105"/>
    </cofactor>
</comment>
<dbReference type="Pfam" id="PF01435">
    <property type="entry name" value="Peptidase_M48"/>
    <property type="match status" value="1"/>
</dbReference>
<evidence type="ECO:0000256" key="2">
    <source>
        <dbReference type="ARBA" id="ARBA00022475"/>
    </source>
</evidence>
<feature type="transmembrane region" description="Helical" evidence="11">
    <location>
        <begin position="71"/>
        <end position="92"/>
    </location>
</feature>
<dbReference type="PANTHER" id="PTHR43221:SF2">
    <property type="entry name" value="PROTEASE HTPX HOMOLOG"/>
    <property type="match status" value="1"/>
</dbReference>
<keyword evidence="3" id="KW-0645">Protease</keyword>
<evidence type="ECO:0000313" key="13">
    <source>
        <dbReference type="EMBL" id="RAW01745.1"/>
    </source>
</evidence>
<keyword evidence="7" id="KW-0862">Zinc</keyword>
<dbReference type="EMBL" id="QMFY01000003">
    <property type="protein sequence ID" value="RAW01745.1"/>
    <property type="molecule type" value="Genomic_DNA"/>
</dbReference>
<dbReference type="Proteomes" id="UP000251889">
    <property type="component" value="Unassembled WGS sequence"/>
</dbReference>
<evidence type="ECO:0000256" key="6">
    <source>
        <dbReference type="ARBA" id="ARBA00022801"/>
    </source>
</evidence>
<name>A0A364Y682_9BACT</name>
<evidence type="ECO:0000256" key="9">
    <source>
        <dbReference type="ARBA" id="ARBA00023049"/>
    </source>
</evidence>
<dbReference type="GO" id="GO:0006508">
    <property type="term" value="P:proteolysis"/>
    <property type="evidence" value="ECO:0007669"/>
    <property type="project" value="UniProtKB-KW"/>
</dbReference>